<dbReference type="InterPro" id="IPR002852">
    <property type="entry name" value="UPF0251"/>
</dbReference>
<comment type="similarity">
    <text evidence="1">Belongs to the UPF0251 family.</text>
</comment>
<dbReference type="PANTHER" id="PTHR37478">
    <property type="match status" value="1"/>
</dbReference>
<dbReference type="Gene3D" id="1.10.10.10">
    <property type="entry name" value="Winged helix-like DNA-binding domain superfamily/Winged helix DNA-binding domain"/>
    <property type="match status" value="1"/>
</dbReference>
<dbReference type="STRING" id="385682.SAMN05444380_1067"/>
<gene>
    <name evidence="2" type="ORF">SAMN05444380_1067</name>
</gene>
<dbReference type="Pfam" id="PF02001">
    <property type="entry name" value="DUF134"/>
    <property type="match status" value="1"/>
</dbReference>
<reference evidence="2 3" key="1">
    <citation type="submission" date="2016-10" db="EMBL/GenBank/DDBJ databases">
        <authorList>
            <person name="de Groot N.N."/>
        </authorList>
    </citation>
    <scope>NUCLEOTIDE SEQUENCE [LARGE SCALE GENOMIC DNA]</scope>
    <source>
        <strain evidence="2 3">DSM 19012</strain>
    </source>
</reference>
<protein>
    <submittedName>
        <fullName evidence="2">Predicted DNA-binding protein, UPF0251 family</fullName>
    </submittedName>
</protein>
<keyword evidence="2" id="KW-0238">DNA-binding</keyword>
<evidence type="ECO:0000256" key="1">
    <source>
        <dbReference type="ARBA" id="ARBA00009350"/>
    </source>
</evidence>
<proteinExistence type="inferred from homology"/>
<dbReference type="InParanoid" id="A0A1I1XJ24"/>
<dbReference type="eggNOG" id="COG1342">
    <property type="taxonomic scope" value="Bacteria"/>
</dbReference>
<evidence type="ECO:0000313" key="2">
    <source>
        <dbReference type="EMBL" id="SFE05743.1"/>
    </source>
</evidence>
<dbReference type="AlphaFoldDB" id="A0A1I1XJ24"/>
<sequence>MRIFSLYLYEQKFIMARPKTLRKVVKPPGFKGYKPYGHQHAQTKCVELLYEEYEAIKLADYDLMTHQQASEVMGISRATFARIYERARRKMAEALVEVKEIKAVYGHALLDKSWLICHNCNARFTIPETIRNRNCPVCKSFNVEALK</sequence>
<dbReference type="InterPro" id="IPR036388">
    <property type="entry name" value="WH-like_DNA-bd_sf"/>
</dbReference>
<organism evidence="2 3">
    <name type="scientific">Thermophagus xiamenensis</name>
    <dbReference type="NCBI Taxonomy" id="385682"/>
    <lineage>
        <taxon>Bacteria</taxon>
        <taxon>Pseudomonadati</taxon>
        <taxon>Bacteroidota</taxon>
        <taxon>Bacteroidia</taxon>
        <taxon>Marinilabiliales</taxon>
        <taxon>Marinilabiliaceae</taxon>
        <taxon>Thermophagus</taxon>
    </lineage>
</organism>
<dbReference type="PANTHER" id="PTHR37478:SF2">
    <property type="entry name" value="UPF0251 PROTEIN TK0562"/>
    <property type="match status" value="1"/>
</dbReference>
<evidence type="ECO:0000313" key="3">
    <source>
        <dbReference type="Proteomes" id="UP000181976"/>
    </source>
</evidence>
<dbReference type="EMBL" id="FONA01000006">
    <property type="protein sequence ID" value="SFE05743.1"/>
    <property type="molecule type" value="Genomic_DNA"/>
</dbReference>
<accession>A0A1I1XJ24</accession>
<dbReference type="InterPro" id="IPR013324">
    <property type="entry name" value="RNA_pol_sigma_r3/r4-like"/>
</dbReference>
<keyword evidence="3" id="KW-1185">Reference proteome</keyword>
<name>A0A1I1XJ24_9BACT</name>
<dbReference type="SUPFAM" id="SSF88659">
    <property type="entry name" value="Sigma3 and sigma4 domains of RNA polymerase sigma factors"/>
    <property type="match status" value="1"/>
</dbReference>
<dbReference type="GO" id="GO:0003677">
    <property type="term" value="F:DNA binding"/>
    <property type="evidence" value="ECO:0007669"/>
    <property type="project" value="UniProtKB-KW"/>
</dbReference>
<dbReference type="Proteomes" id="UP000181976">
    <property type="component" value="Unassembled WGS sequence"/>
</dbReference>